<name>A0ABU9W2R5_9MICO</name>
<feature type="transmembrane region" description="Helical" evidence="1">
    <location>
        <begin position="49"/>
        <end position="68"/>
    </location>
</feature>
<keyword evidence="1" id="KW-1133">Transmembrane helix</keyword>
<organism evidence="3 4">
    <name type="scientific">Leifsonia stereocauli</name>
    <dbReference type="NCBI Taxonomy" id="3134136"/>
    <lineage>
        <taxon>Bacteria</taxon>
        <taxon>Bacillati</taxon>
        <taxon>Actinomycetota</taxon>
        <taxon>Actinomycetes</taxon>
        <taxon>Micrococcales</taxon>
        <taxon>Microbacteriaceae</taxon>
        <taxon>Leifsonia</taxon>
    </lineage>
</organism>
<feature type="transmembrane region" description="Helical" evidence="1">
    <location>
        <begin position="25"/>
        <end position="43"/>
    </location>
</feature>
<dbReference type="Pfam" id="PF14340">
    <property type="entry name" value="DUF4395"/>
    <property type="match status" value="1"/>
</dbReference>
<dbReference type="Proteomes" id="UP001425155">
    <property type="component" value="Unassembled WGS sequence"/>
</dbReference>
<keyword evidence="4" id="KW-1185">Reference proteome</keyword>
<proteinExistence type="predicted"/>
<keyword evidence="1" id="KW-0472">Membrane</keyword>
<gene>
    <name evidence="3" type="ORF">WJX64_07030</name>
</gene>
<evidence type="ECO:0000256" key="1">
    <source>
        <dbReference type="SAM" id="Phobius"/>
    </source>
</evidence>
<keyword evidence="1" id="KW-0812">Transmembrane</keyword>
<evidence type="ECO:0000313" key="3">
    <source>
        <dbReference type="EMBL" id="MEN1946290.1"/>
    </source>
</evidence>
<reference evidence="3 4" key="1">
    <citation type="submission" date="2024-03" db="EMBL/GenBank/DDBJ databases">
        <title>YIM 134122 draft genome.</title>
        <authorList>
            <person name="Zuo S."/>
            <person name="Xiong L."/>
        </authorList>
    </citation>
    <scope>NUCLEOTIDE SEQUENCE [LARGE SCALE GENOMIC DNA]</scope>
    <source>
        <strain evidence="3 4">YIM 134122</strain>
    </source>
</reference>
<dbReference type="InterPro" id="IPR025508">
    <property type="entry name" value="DUF4395"/>
</dbReference>
<sequence>MTAENQTRPSASAAAAGIDPRGPRFVATITAVLLLIDVVLGLAGAELAALLLLAAVAATFAWTTIAGIRRHPFAIIFRRAVLPRLEPTTEREDPRPPTFAQGVGLVVTGIGVILGLFGIAPAVVIAAAFAFVAAFLNSAFGFCLGCQIYLLLQRLRPAAA</sequence>
<feature type="transmembrane region" description="Helical" evidence="1">
    <location>
        <begin position="99"/>
        <end position="119"/>
    </location>
</feature>
<feature type="domain" description="DUF4395" evidence="2">
    <location>
        <begin position="18"/>
        <end position="154"/>
    </location>
</feature>
<dbReference type="RefSeq" id="WP_342112745.1">
    <property type="nucleotide sequence ID" value="NZ_JBCAUN010000001.1"/>
</dbReference>
<dbReference type="PIRSF" id="PIRSF030042">
    <property type="entry name" value="UCP030042"/>
    <property type="match status" value="1"/>
</dbReference>
<dbReference type="EMBL" id="JBCLVG010000001">
    <property type="protein sequence ID" value="MEN1946290.1"/>
    <property type="molecule type" value="Genomic_DNA"/>
</dbReference>
<evidence type="ECO:0000259" key="2">
    <source>
        <dbReference type="Pfam" id="PF14340"/>
    </source>
</evidence>
<evidence type="ECO:0000313" key="4">
    <source>
        <dbReference type="Proteomes" id="UP001425155"/>
    </source>
</evidence>
<feature type="transmembrane region" description="Helical" evidence="1">
    <location>
        <begin position="125"/>
        <end position="152"/>
    </location>
</feature>
<dbReference type="InterPro" id="IPR016942">
    <property type="entry name" value="UCP030042"/>
</dbReference>
<protein>
    <submittedName>
        <fullName evidence="3">DUF4395 domain-containing protein</fullName>
    </submittedName>
</protein>
<accession>A0ABU9W2R5</accession>
<comment type="caution">
    <text evidence="3">The sequence shown here is derived from an EMBL/GenBank/DDBJ whole genome shotgun (WGS) entry which is preliminary data.</text>
</comment>